<dbReference type="Proteomes" id="UP000095649">
    <property type="component" value="Unassembled WGS sequence"/>
</dbReference>
<dbReference type="InterPro" id="IPR015424">
    <property type="entry name" value="PyrdxlP-dep_Trfase"/>
</dbReference>
<accession>A0A173R4W9</accession>
<dbReference type="Pfam" id="PF06838">
    <property type="entry name" value="Met_gamma_lyase"/>
    <property type="match status" value="1"/>
</dbReference>
<name>A0A173R4W9_9FIRM</name>
<protein>
    <submittedName>
        <fullName evidence="1">Methionine gamma-lyase</fullName>
    </submittedName>
</protein>
<dbReference type="RefSeq" id="WP_055184560.1">
    <property type="nucleotide sequence ID" value="NZ_CYXN01000001.1"/>
</dbReference>
<evidence type="ECO:0000313" key="2">
    <source>
        <dbReference type="Proteomes" id="UP000095649"/>
    </source>
</evidence>
<reference evidence="1 2" key="1">
    <citation type="submission" date="2015-09" db="EMBL/GenBank/DDBJ databases">
        <authorList>
            <consortium name="Pathogen Informatics"/>
        </authorList>
    </citation>
    <scope>NUCLEOTIDE SEQUENCE [LARGE SCALE GENOMIC DNA]</scope>
    <source>
        <strain evidence="1 2">2789STDY5834970</strain>
    </source>
</reference>
<dbReference type="InterPro" id="IPR009651">
    <property type="entry name" value="Met_g_lyase_put"/>
</dbReference>
<dbReference type="PANTHER" id="PTHR46658">
    <property type="entry name" value="CYS OR MET METABOLISM PYRIDOXAL-PHOSPHATE-DEPENDENT ENZYME"/>
    <property type="match status" value="1"/>
</dbReference>
<dbReference type="EMBL" id="CYXN01000001">
    <property type="protein sequence ID" value="CUM72478.1"/>
    <property type="molecule type" value="Genomic_DNA"/>
</dbReference>
<organism evidence="1 2">
    <name type="scientific">Faecalibacterium prausnitzii</name>
    <dbReference type="NCBI Taxonomy" id="853"/>
    <lineage>
        <taxon>Bacteria</taxon>
        <taxon>Bacillati</taxon>
        <taxon>Bacillota</taxon>
        <taxon>Clostridia</taxon>
        <taxon>Eubacteriales</taxon>
        <taxon>Oscillospiraceae</taxon>
        <taxon>Faecalibacterium</taxon>
    </lineage>
</organism>
<keyword evidence="1" id="KW-0456">Lyase</keyword>
<dbReference type="AlphaFoldDB" id="A0A173R4W9"/>
<dbReference type="SUPFAM" id="SSF53383">
    <property type="entry name" value="PLP-dependent transferases"/>
    <property type="match status" value="1"/>
</dbReference>
<dbReference type="GO" id="GO:0016829">
    <property type="term" value="F:lyase activity"/>
    <property type="evidence" value="ECO:0007669"/>
    <property type="project" value="UniProtKB-KW"/>
</dbReference>
<dbReference type="Gene3D" id="3.40.640.10">
    <property type="entry name" value="Type I PLP-dependent aspartate aminotransferase-like (Major domain)"/>
    <property type="match status" value="1"/>
</dbReference>
<proteinExistence type="predicted"/>
<gene>
    <name evidence="1" type="ORF">ERS852582_00238</name>
</gene>
<dbReference type="InterPro" id="IPR015421">
    <property type="entry name" value="PyrdxlP-dep_Trfase_major"/>
</dbReference>
<dbReference type="PANTHER" id="PTHR46658:SF1">
    <property type="entry name" value="CYS OR MET METABOLISM PYRIDOXAL-PHOSPHATE-DEPENDENT ENZYME"/>
    <property type="match status" value="1"/>
</dbReference>
<sequence length="422" mass="45749">MSILNHFFDYKPEVLALDEKAMELCQPYFRQMEEIRDFNQLKMLKAFADTQMSSTDMLGTTGYGLWDTGRAKLEQIFAQVMGAEDALVRSQFQSGTHTLAVALFGLLRAGDTLLAATGRPYDTLEGVIGLDGKGKGTGTLMDYGVNYDEAPLKADFTPDYDLIAQKAPGAKVCHIQRSRGYLQRNAFDLDTIRKIADTARAANPEIIIFVDNCYGEFTQTQEPCQVGADIAVGSLIKNPGGGIAPTGGYIVGRKDLVELCAYRLNAPGLGKELGCTLETPRDMYLGFYYAPGVVCEAIKTAIYAQCMLELLGKKPIPRYCEDHNDIVTCFDAGTAEALIGFCQGIQAASPVDSYAAPEPSPEPGYTDEVVMASGSFTQGSTIELSCDGPLRAPYTCYLQGGLNFAASRAGVLLAIQKAYFKE</sequence>
<dbReference type="Gene3D" id="3.90.1150.60">
    <property type="entry name" value="Methioning gamme-lyase, C-terminal domain"/>
    <property type="match status" value="1"/>
</dbReference>
<dbReference type="OrthoDB" id="9764766at2"/>
<evidence type="ECO:0000313" key="1">
    <source>
        <dbReference type="EMBL" id="CUM72478.1"/>
    </source>
</evidence>